<organism evidence="2 3">
    <name type="scientific">Apostasia shenzhenica</name>
    <dbReference type="NCBI Taxonomy" id="1088818"/>
    <lineage>
        <taxon>Eukaryota</taxon>
        <taxon>Viridiplantae</taxon>
        <taxon>Streptophyta</taxon>
        <taxon>Embryophyta</taxon>
        <taxon>Tracheophyta</taxon>
        <taxon>Spermatophyta</taxon>
        <taxon>Magnoliopsida</taxon>
        <taxon>Liliopsida</taxon>
        <taxon>Asparagales</taxon>
        <taxon>Orchidaceae</taxon>
        <taxon>Apostasioideae</taxon>
        <taxon>Apostasia</taxon>
    </lineage>
</organism>
<feature type="region of interest" description="Disordered" evidence="1">
    <location>
        <begin position="1"/>
        <end position="20"/>
    </location>
</feature>
<dbReference type="EMBL" id="KZ451977">
    <property type="protein sequence ID" value="PKA55871.1"/>
    <property type="molecule type" value="Genomic_DNA"/>
</dbReference>
<dbReference type="AlphaFoldDB" id="A0A2I0AJZ9"/>
<keyword evidence="3" id="KW-1185">Reference proteome</keyword>
<proteinExistence type="predicted"/>
<gene>
    <name evidence="2" type="ORF">AXF42_Ash018778</name>
</gene>
<name>A0A2I0AJZ9_9ASPA</name>
<reference evidence="2 3" key="1">
    <citation type="journal article" date="2017" name="Nature">
        <title>The Apostasia genome and the evolution of orchids.</title>
        <authorList>
            <person name="Zhang G.Q."/>
            <person name="Liu K.W."/>
            <person name="Li Z."/>
            <person name="Lohaus R."/>
            <person name="Hsiao Y.Y."/>
            <person name="Niu S.C."/>
            <person name="Wang J.Y."/>
            <person name="Lin Y.C."/>
            <person name="Xu Q."/>
            <person name="Chen L.J."/>
            <person name="Yoshida K."/>
            <person name="Fujiwara S."/>
            <person name="Wang Z.W."/>
            <person name="Zhang Y.Q."/>
            <person name="Mitsuda N."/>
            <person name="Wang M."/>
            <person name="Liu G.H."/>
            <person name="Pecoraro L."/>
            <person name="Huang H.X."/>
            <person name="Xiao X.J."/>
            <person name="Lin M."/>
            <person name="Wu X.Y."/>
            <person name="Wu W.L."/>
            <person name="Chen Y.Y."/>
            <person name="Chang S.B."/>
            <person name="Sakamoto S."/>
            <person name="Ohme-Takagi M."/>
            <person name="Yagi M."/>
            <person name="Zeng S.J."/>
            <person name="Shen C.Y."/>
            <person name="Yeh C.M."/>
            <person name="Luo Y.B."/>
            <person name="Tsai W.C."/>
            <person name="Van de Peer Y."/>
            <person name="Liu Z.J."/>
        </authorList>
    </citation>
    <scope>NUCLEOTIDE SEQUENCE [LARGE SCALE GENOMIC DNA]</scope>
    <source>
        <strain evidence="3">cv. Shenzhen</strain>
        <tissue evidence="2">Stem</tissue>
    </source>
</reference>
<dbReference type="Proteomes" id="UP000236161">
    <property type="component" value="Unassembled WGS sequence"/>
</dbReference>
<evidence type="ECO:0000313" key="3">
    <source>
        <dbReference type="Proteomes" id="UP000236161"/>
    </source>
</evidence>
<sequence length="104" mass="11240">MVLVRTLESAQEPEREKEAEVVNISDFPTKAPPQIGGRKELSVARRMLAGEVLSPRKILLKDEDIEQLFPKVGVPPAGGLMKTPLVVCGLAPLDKPVLPPPPKA</sequence>
<evidence type="ECO:0000256" key="1">
    <source>
        <dbReference type="SAM" id="MobiDB-lite"/>
    </source>
</evidence>
<protein>
    <submittedName>
        <fullName evidence="2">Uncharacterized protein</fullName>
    </submittedName>
</protein>
<evidence type="ECO:0000313" key="2">
    <source>
        <dbReference type="EMBL" id="PKA55871.1"/>
    </source>
</evidence>
<accession>A0A2I0AJZ9</accession>